<dbReference type="Proteomes" id="UP000307602">
    <property type="component" value="Unassembled WGS sequence"/>
</dbReference>
<keyword evidence="1" id="KW-0472">Membrane</keyword>
<organism evidence="2 3">
    <name type="scientific">Flavivirga rizhaonensis</name>
    <dbReference type="NCBI Taxonomy" id="2559571"/>
    <lineage>
        <taxon>Bacteria</taxon>
        <taxon>Pseudomonadati</taxon>
        <taxon>Bacteroidota</taxon>
        <taxon>Flavobacteriia</taxon>
        <taxon>Flavobacteriales</taxon>
        <taxon>Flavobacteriaceae</taxon>
        <taxon>Flavivirga</taxon>
    </lineage>
</organism>
<name>A0A4S1DV29_9FLAO</name>
<evidence type="ECO:0000256" key="1">
    <source>
        <dbReference type="SAM" id="Phobius"/>
    </source>
</evidence>
<keyword evidence="1" id="KW-0812">Transmembrane</keyword>
<reference evidence="2 3" key="1">
    <citation type="submission" date="2019-04" db="EMBL/GenBank/DDBJ databases">
        <authorList>
            <person name="Liu A."/>
        </authorList>
    </citation>
    <scope>NUCLEOTIDE SEQUENCE [LARGE SCALE GENOMIC DNA]</scope>
    <source>
        <strain evidence="2 3">RZ03</strain>
    </source>
</reference>
<dbReference type="EMBL" id="SRSO01000018">
    <property type="protein sequence ID" value="TGV01907.1"/>
    <property type="molecule type" value="Genomic_DNA"/>
</dbReference>
<feature type="transmembrane region" description="Helical" evidence="1">
    <location>
        <begin position="35"/>
        <end position="56"/>
    </location>
</feature>
<evidence type="ECO:0000313" key="3">
    <source>
        <dbReference type="Proteomes" id="UP000307602"/>
    </source>
</evidence>
<protein>
    <submittedName>
        <fullName evidence="2">Uncharacterized protein</fullName>
    </submittedName>
</protein>
<accession>A0A4S1DV29</accession>
<keyword evidence="3" id="KW-1185">Reference proteome</keyword>
<dbReference type="AlphaFoldDB" id="A0A4S1DV29"/>
<comment type="caution">
    <text evidence="2">The sequence shown here is derived from an EMBL/GenBank/DDBJ whole genome shotgun (WGS) entry which is preliminary data.</text>
</comment>
<dbReference type="RefSeq" id="WP_135877632.1">
    <property type="nucleotide sequence ID" value="NZ_SRSO01000018.1"/>
</dbReference>
<dbReference type="OrthoDB" id="1453319at2"/>
<sequence length="71" mass="8226">MKYLTIIISIIAFGLMIFNFTKVNLDAPFKDDSLIALITILASLCVILMMFILRISKRIEQKVKERNYNTN</sequence>
<gene>
    <name evidence="2" type="ORF">EM932_13035</name>
</gene>
<proteinExistence type="predicted"/>
<evidence type="ECO:0000313" key="2">
    <source>
        <dbReference type="EMBL" id="TGV01907.1"/>
    </source>
</evidence>
<keyword evidence="1" id="KW-1133">Transmembrane helix</keyword>